<dbReference type="SMART" id="SM00054">
    <property type="entry name" value="EFh"/>
    <property type="match status" value="2"/>
</dbReference>
<dbReference type="InterPro" id="IPR011992">
    <property type="entry name" value="EF-hand-dom_pair"/>
</dbReference>
<feature type="compositionally biased region" description="Low complexity" evidence="3">
    <location>
        <begin position="36"/>
        <end position="54"/>
    </location>
</feature>
<dbReference type="GO" id="GO:0005509">
    <property type="term" value="F:calcium ion binding"/>
    <property type="evidence" value="ECO:0007669"/>
    <property type="project" value="InterPro"/>
</dbReference>
<keyword evidence="1" id="KW-0677">Repeat</keyword>
<organism evidence="5 6">
    <name type="scientific">Aulographum hederae CBS 113979</name>
    <dbReference type="NCBI Taxonomy" id="1176131"/>
    <lineage>
        <taxon>Eukaryota</taxon>
        <taxon>Fungi</taxon>
        <taxon>Dikarya</taxon>
        <taxon>Ascomycota</taxon>
        <taxon>Pezizomycotina</taxon>
        <taxon>Dothideomycetes</taxon>
        <taxon>Pleosporomycetidae</taxon>
        <taxon>Aulographales</taxon>
        <taxon>Aulographaceae</taxon>
    </lineage>
</organism>
<feature type="compositionally biased region" description="Low complexity" evidence="3">
    <location>
        <begin position="74"/>
        <end position="93"/>
    </location>
</feature>
<dbReference type="EMBL" id="ML977169">
    <property type="protein sequence ID" value="KAF1984177.1"/>
    <property type="molecule type" value="Genomic_DNA"/>
</dbReference>
<dbReference type="SUPFAM" id="SSF47473">
    <property type="entry name" value="EF-hand"/>
    <property type="match status" value="1"/>
</dbReference>
<keyword evidence="2" id="KW-0106">Calcium</keyword>
<accession>A0A6G1GTR5</accession>
<dbReference type="InterPro" id="IPR050403">
    <property type="entry name" value="Myosin_RLC"/>
</dbReference>
<feature type="domain" description="EF-hand" evidence="4">
    <location>
        <begin position="155"/>
        <end position="190"/>
    </location>
</feature>
<dbReference type="OrthoDB" id="429467at2759"/>
<evidence type="ECO:0000259" key="4">
    <source>
        <dbReference type="PROSITE" id="PS50222"/>
    </source>
</evidence>
<dbReference type="PROSITE" id="PS50222">
    <property type="entry name" value="EF_HAND_2"/>
    <property type="match status" value="2"/>
</dbReference>
<dbReference type="PROSITE" id="PS00018">
    <property type="entry name" value="EF_HAND_1"/>
    <property type="match status" value="1"/>
</dbReference>
<keyword evidence="6" id="KW-1185">Reference proteome</keyword>
<protein>
    <recommendedName>
        <fullName evidence="4">EF-hand domain-containing protein</fullName>
    </recommendedName>
</protein>
<evidence type="ECO:0000313" key="5">
    <source>
        <dbReference type="EMBL" id="KAF1984177.1"/>
    </source>
</evidence>
<proteinExistence type="predicted"/>
<dbReference type="InterPro" id="IPR018247">
    <property type="entry name" value="EF_Hand_1_Ca_BS"/>
</dbReference>
<feature type="region of interest" description="Disordered" evidence="3">
    <location>
        <begin position="1"/>
        <end position="154"/>
    </location>
</feature>
<dbReference type="InterPro" id="IPR002048">
    <property type="entry name" value="EF_hand_dom"/>
</dbReference>
<feature type="domain" description="EF-hand" evidence="4">
    <location>
        <begin position="228"/>
        <end position="263"/>
    </location>
</feature>
<dbReference type="AlphaFoldDB" id="A0A6G1GTR5"/>
<feature type="compositionally biased region" description="Polar residues" evidence="3">
    <location>
        <begin position="1"/>
        <end position="16"/>
    </location>
</feature>
<feature type="compositionally biased region" description="Polar residues" evidence="3">
    <location>
        <begin position="55"/>
        <end position="73"/>
    </location>
</feature>
<gene>
    <name evidence="5" type="ORF">K402DRAFT_359539</name>
</gene>
<feature type="compositionally biased region" description="Polar residues" evidence="3">
    <location>
        <begin position="99"/>
        <end position="109"/>
    </location>
</feature>
<evidence type="ECO:0000256" key="1">
    <source>
        <dbReference type="ARBA" id="ARBA00022737"/>
    </source>
</evidence>
<feature type="compositionally biased region" description="Gly residues" evidence="3">
    <location>
        <begin position="129"/>
        <end position="141"/>
    </location>
</feature>
<evidence type="ECO:0000256" key="3">
    <source>
        <dbReference type="SAM" id="MobiDB-lite"/>
    </source>
</evidence>
<evidence type="ECO:0000313" key="6">
    <source>
        <dbReference type="Proteomes" id="UP000800041"/>
    </source>
</evidence>
<evidence type="ECO:0000256" key="2">
    <source>
        <dbReference type="ARBA" id="ARBA00022837"/>
    </source>
</evidence>
<dbReference type="Gene3D" id="1.10.238.10">
    <property type="entry name" value="EF-hand"/>
    <property type="match status" value="1"/>
</dbReference>
<feature type="compositionally biased region" description="Polar residues" evidence="3">
    <location>
        <begin position="26"/>
        <end position="35"/>
    </location>
</feature>
<dbReference type="PANTHER" id="PTHR23049">
    <property type="entry name" value="MYOSIN REGULATORY LIGHT CHAIN 2"/>
    <property type="match status" value="1"/>
</dbReference>
<reference evidence="5" key="1">
    <citation type="journal article" date="2020" name="Stud. Mycol.">
        <title>101 Dothideomycetes genomes: a test case for predicting lifestyles and emergence of pathogens.</title>
        <authorList>
            <person name="Haridas S."/>
            <person name="Albert R."/>
            <person name="Binder M."/>
            <person name="Bloem J."/>
            <person name="Labutti K."/>
            <person name="Salamov A."/>
            <person name="Andreopoulos B."/>
            <person name="Baker S."/>
            <person name="Barry K."/>
            <person name="Bills G."/>
            <person name="Bluhm B."/>
            <person name="Cannon C."/>
            <person name="Castanera R."/>
            <person name="Culley D."/>
            <person name="Daum C."/>
            <person name="Ezra D."/>
            <person name="Gonzalez J."/>
            <person name="Henrissat B."/>
            <person name="Kuo A."/>
            <person name="Liang C."/>
            <person name="Lipzen A."/>
            <person name="Lutzoni F."/>
            <person name="Magnuson J."/>
            <person name="Mondo S."/>
            <person name="Nolan M."/>
            <person name="Ohm R."/>
            <person name="Pangilinan J."/>
            <person name="Park H.-J."/>
            <person name="Ramirez L."/>
            <person name="Alfaro M."/>
            <person name="Sun H."/>
            <person name="Tritt A."/>
            <person name="Yoshinaga Y."/>
            <person name="Zwiers L.-H."/>
            <person name="Turgeon B."/>
            <person name="Goodwin S."/>
            <person name="Spatafora J."/>
            <person name="Crous P."/>
            <person name="Grigoriev I."/>
        </authorList>
    </citation>
    <scope>NUCLEOTIDE SEQUENCE</scope>
    <source>
        <strain evidence="5">CBS 113979</strain>
    </source>
</reference>
<name>A0A6G1GTR5_9PEZI</name>
<sequence length="324" mass="33165">MSTPLRPSPLSFNNGRPSPFRRPESPLSTSSTVRASPTTSPLKPTPSSTYLSPTVSRANASTSADASWLSRNKTNSTSPPASPTHSPRHTSTNRPSGPERSNTATSASTVPPLHPQASPHTSSPTKASVGGGSGGGSGGNGSLNPKDPLASVPPQTLHTMRESFTVLDRSNAGVVTPADVADMLSQLGLDASSASLSTYFHSASSGTNQSINLSTYLSTLAADFTRLSRPDELLAAFSAFDDDDSGQVGIGELTDALTSVAGEDGRAMREGEVGRCVEGWAGRRAFAKGGKGGLGGGREEVFRYREFVGSVVGGNGGMAEGGNA</sequence>
<dbReference type="Proteomes" id="UP000800041">
    <property type="component" value="Unassembled WGS sequence"/>
</dbReference>